<evidence type="ECO:0000256" key="8">
    <source>
        <dbReference type="ARBA" id="ARBA00023167"/>
    </source>
</evidence>
<dbReference type="GO" id="GO:0016491">
    <property type="term" value="F:oxidoreductase activity"/>
    <property type="evidence" value="ECO:0007669"/>
    <property type="project" value="UniProtKB-KW"/>
</dbReference>
<dbReference type="Gene3D" id="3.40.1010.10">
    <property type="entry name" value="Cobalt-precorrin-4 Transmethylase, Domain 1"/>
    <property type="match status" value="1"/>
</dbReference>
<name>A0A0A1TH94_9HYPO</name>
<dbReference type="GO" id="GO:0004851">
    <property type="term" value="F:uroporphyrin-III C-methyltransferase activity"/>
    <property type="evidence" value="ECO:0007669"/>
    <property type="project" value="UniProtKB-EC"/>
</dbReference>
<dbReference type="FunFam" id="3.40.50.720:FF:000504">
    <property type="entry name" value="Siroheme synthase, putative"/>
    <property type="match status" value="1"/>
</dbReference>
<dbReference type="Proteomes" id="UP000039046">
    <property type="component" value="Unassembled WGS sequence"/>
</dbReference>
<dbReference type="FunFam" id="3.30.950.10:FF:000005">
    <property type="entry name" value="Uroporphyrin-III c-methyltransferase, putative"/>
    <property type="match status" value="1"/>
</dbReference>
<dbReference type="EMBL" id="CDHN01000003">
    <property type="protein sequence ID" value="CEJ89663.1"/>
    <property type="molecule type" value="Genomic_DNA"/>
</dbReference>
<evidence type="ECO:0000259" key="12">
    <source>
        <dbReference type="Pfam" id="PF00590"/>
    </source>
</evidence>
<dbReference type="InterPro" id="IPR028281">
    <property type="entry name" value="Sirohaem_synthase_central"/>
</dbReference>
<dbReference type="GO" id="GO:0019354">
    <property type="term" value="P:siroheme biosynthetic process"/>
    <property type="evidence" value="ECO:0007669"/>
    <property type="project" value="InterPro"/>
</dbReference>
<evidence type="ECO:0000256" key="11">
    <source>
        <dbReference type="ARBA" id="ARBA00055636"/>
    </source>
</evidence>
<dbReference type="Pfam" id="PF00590">
    <property type="entry name" value="TP_methylase"/>
    <property type="match status" value="1"/>
</dbReference>
<keyword evidence="8" id="KW-0486">Methionine biosynthesis</keyword>
<dbReference type="GO" id="GO:0032259">
    <property type="term" value="P:methylation"/>
    <property type="evidence" value="ECO:0007669"/>
    <property type="project" value="UniProtKB-KW"/>
</dbReference>
<evidence type="ECO:0000256" key="10">
    <source>
        <dbReference type="ARBA" id="ARBA00052360"/>
    </source>
</evidence>
<evidence type="ECO:0000259" key="13">
    <source>
        <dbReference type="Pfam" id="PF14823"/>
    </source>
</evidence>
<evidence type="ECO:0000259" key="14">
    <source>
        <dbReference type="Pfam" id="PF14824"/>
    </source>
</evidence>
<dbReference type="SUPFAM" id="SSF75615">
    <property type="entry name" value="Siroheme synthase middle domains-like"/>
    <property type="match status" value="1"/>
</dbReference>
<evidence type="ECO:0000313" key="16">
    <source>
        <dbReference type="Proteomes" id="UP000039046"/>
    </source>
</evidence>
<evidence type="ECO:0008006" key="17">
    <source>
        <dbReference type="Google" id="ProtNLM"/>
    </source>
</evidence>
<evidence type="ECO:0000256" key="4">
    <source>
        <dbReference type="ARBA" id="ARBA00022679"/>
    </source>
</evidence>
<dbReference type="CDD" id="cd11642">
    <property type="entry name" value="SUMT"/>
    <property type="match status" value="1"/>
</dbReference>
<evidence type="ECO:0000313" key="15">
    <source>
        <dbReference type="EMBL" id="CEJ89663.1"/>
    </source>
</evidence>
<dbReference type="GO" id="GO:0000103">
    <property type="term" value="P:sulfate assimilation"/>
    <property type="evidence" value="ECO:0007669"/>
    <property type="project" value="InterPro"/>
</dbReference>
<dbReference type="PANTHER" id="PTHR45790:SF6">
    <property type="entry name" value="UROPORPHYRINOGEN-III C-METHYLTRANSFERASE"/>
    <property type="match status" value="1"/>
</dbReference>
<dbReference type="Pfam" id="PF13241">
    <property type="entry name" value="NAD_binding_7"/>
    <property type="match status" value="1"/>
</dbReference>
<keyword evidence="16" id="KW-1185">Reference proteome</keyword>
<keyword evidence="6" id="KW-0560">Oxidoreductase</keyword>
<dbReference type="AlphaFoldDB" id="A0A0A1TH94"/>
<dbReference type="Pfam" id="PF14823">
    <property type="entry name" value="Sirohm_synth_C"/>
    <property type="match status" value="1"/>
</dbReference>
<dbReference type="InterPro" id="IPR035996">
    <property type="entry name" value="4pyrrol_Methylase_sf"/>
</dbReference>
<evidence type="ECO:0000256" key="3">
    <source>
        <dbReference type="ARBA" id="ARBA00022605"/>
    </source>
</evidence>
<dbReference type="HOGENOM" id="CLU_011276_2_2_1"/>
<keyword evidence="3" id="KW-0028">Amino-acid biosynthesis</keyword>
<evidence type="ECO:0000256" key="1">
    <source>
        <dbReference type="ARBA" id="ARBA00005879"/>
    </source>
</evidence>
<evidence type="ECO:0000256" key="5">
    <source>
        <dbReference type="ARBA" id="ARBA00022691"/>
    </source>
</evidence>
<dbReference type="InterPro" id="IPR014777">
    <property type="entry name" value="4pyrrole_Mease_sub1"/>
</dbReference>
<keyword evidence="7" id="KW-0520">NAD</keyword>
<dbReference type="InterPro" id="IPR014776">
    <property type="entry name" value="4pyrrole_Mease_sub2"/>
</dbReference>
<dbReference type="PANTHER" id="PTHR45790">
    <property type="entry name" value="SIROHEME SYNTHASE-RELATED"/>
    <property type="match status" value="1"/>
</dbReference>
<dbReference type="Gene3D" id="3.40.50.720">
    <property type="entry name" value="NAD(P)-binding Rossmann-like Domain"/>
    <property type="match status" value="1"/>
</dbReference>
<comment type="catalytic activity">
    <reaction evidence="10">
        <text>uroporphyrinogen III + 2 S-adenosyl-L-methionine = precorrin-2 + 2 S-adenosyl-L-homocysteine + H(+)</text>
        <dbReference type="Rhea" id="RHEA:32459"/>
        <dbReference type="ChEBI" id="CHEBI:15378"/>
        <dbReference type="ChEBI" id="CHEBI:57308"/>
        <dbReference type="ChEBI" id="CHEBI:57856"/>
        <dbReference type="ChEBI" id="CHEBI:58827"/>
        <dbReference type="ChEBI" id="CHEBI:59789"/>
        <dbReference type="EC" id="2.1.1.107"/>
    </reaction>
</comment>
<dbReference type="InterPro" id="IPR006366">
    <property type="entry name" value="CobA/CysG_C"/>
</dbReference>
<proteinExistence type="inferred from homology"/>
<evidence type="ECO:0000256" key="6">
    <source>
        <dbReference type="ARBA" id="ARBA00023002"/>
    </source>
</evidence>
<dbReference type="Gene3D" id="3.30.950.10">
    <property type="entry name" value="Methyltransferase, Cobalt-precorrin-4 Transmethylase, Domain 2"/>
    <property type="match status" value="1"/>
</dbReference>
<accession>A0A0A1TH94</accession>
<dbReference type="InterPro" id="IPR000878">
    <property type="entry name" value="4pyrrol_Mease"/>
</dbReference>
<organism evidence="15 16">
    <name type="scientific">[Torrubiella] hemipterigena</name>
    <dbReference type="NCBI Taxonomy" id="1531966"/>
    <lineage>
        <taxon>Eukaryota</taxon>
        <taxon>Fungi</taxon>
        <taxon>Dikarya</taxon>
        <taxon>Ascomycota</taxon>
        <taxon>Pezizomycotina</taxon>
        <taxon>Sordariomycetes</taxon>
        <taxon>Hypocreomycetidae</taxon>
        <taxon>Hypocreales</taxon>
        <taxon>Clavicipitaceae</taxon>
        <taxon>Clavicipitaceae incertae sedis</taxon>
        <taxon>'Torrubiella' clade</taxon>
    </lineage>
</organism>
<dbReference type="Pfam" id="PF14824">
    <property type="entry name" value="Sirohm_synth_M"/>
    <property type="match status" value="1"/>
</dbReference>
<keyword evidence="2" id="KW-0489">Methyltransferase</keyword>
<dbReference type="STRING" id="1531966.A0A0A1TH94"/>
<keyword evidence="9" id="KW-0627">Porphyrin biosynthesis</keyword>
<feature type="domain" description="Siroheme biosynthesis protein Met8 C-terminal" evidence="13">
    <location>
        <begin position="210"/>
        <end position="258"/>
    </location>
</feature>
<reference evidence="15 16" key="1">
    <citation type="journal article" date="2015" name="Genome Announc.">
        <title>Draft Genome Sequence and Gene Annotation of the Entomopathogenic Fungus Verticillium hemipterigenum.</title>
        <authorList>
            <person name="Horn F."/>
            <person name="Habel A."/>
            <person name="Scharf D.H."/>
            <person name="Dworschak J."/>
            <person name="Brakhage A.A."/>
            <person name="Guthke R."/>
            <person name="Hertweck C."/>
            <person name="Linde J."/>
        </authorList>
    </citation>
    <scope>NUCLEOTIDE SEQUENCE [LARGE SCALE GENOMIC DNA]</scope>
</reference>
<dbReference type="FunFam" id="3.40.1010.10:FF:000006">
    <property type="entry name" value="Siroheme synthase, putative"/>
    <property type="match status" value="1"/>
</dbReference>
<keyword evidence="5" id="KW-0949">S-adenosyl-L-methionine</keyword>
<feature type="domain" description="Tetrapyrrole methylase" evidence="12">
    <location>
        <begin position="276"/>
        <end position="499"/>
    </location>
</feature>
<dbReference type="SUPFAM" id="SSF53790">
    <property type="entry name" value="Tetrapyrrole methylase"/>
    <property type="match status" value="1"/>
</dbReference>
<evidence type="ECO:0000256" key="2">
    <source>
        <dbReference type="ARBA" id="ARBA00022603"/>
    </source>
</evidence>
<dbReference type="OrthoDB" id="508204at2759"/>
<keyword evidence="4" id="KW-0808">Transferase</keyword>
<dbReference type="InterPro" id="IPR050161">
    <property type="entry name" value="Siro_Cobalamin_biosynth"/>
</dbReference>
<feature type="domain" description="Siroheme synthase central" evidence="14">
    <location>
        <begin position="141"/>
        <end position="163"/>
    </location>
</feature>
<evidence type="ECO:0000256" key="7">
    <source>
        <dbReference type="ARBA" id="ARBA00023027"/>
    </source>
</evidence>
<evidence type="ECO:0000256" key="9">
    <source>
        <dbReference type="ARBA" id="ARBA00023244"/>
    </source>
</evidence>
<protein>
    <recommendedName>
        <fullName evidence="17">Precorrin-2 dehydrogenase</fullName>
    </recommendedName>
</protein>
<sequence length="553" mass="59822">MTGFPKSPMKNHLMVGLNANGNIHIIVGTNSIAAGRCSQSLGAGARPILIGPDTSDVDFGLQRKINEGLVQWIKRDFEEQDLFCLGRDDVGGVVDAVFITDSASHPQSSKISELCRYSRIPVNAIDAPHLCTFTLLSTYTDGPLQIGVTTNGRGCRLAGRIRRAVVSSLPPNLGAACERLGAVRRSLNPMSVTIPGEWDDCTEQSQLLNRIKTGEDAKERQIRWLAQVCEYWPLNRLAAITDADIDAVMTPWSSSSLPTKRKCETEVEIIPVKTGRIILAGSGPGHPDLITHATYKAIQTADLVIADKLVPSSILNLIPCRTPVHIARKFPGNAAAAQKEIEMLAIDGVQSGKVVLRLKQGDPFVYGRGGEEVITFQRLGLGSRVTTIPGITSALGAPLLAGIPVTHRGAADQVLICTGTIQDGKSPIPPEYVPSRTVVYLMALHRIKDLVQDLVYGGTARERMIERDAGRTLWPLDTPCAVVERGSCPDQRVIRSTLEYITEAVDAVGSRPPGLLMLGATCHILGGRSTHPWVVEEGFQEFMAHDGCTWMRG</sequence>
<comment type="function">
    <text evidence="11">Siroheme synthase involved in methionine biosynthesis.</text>
</comment>
<dbReference type="InterPro" id="IPR012066">
    <property type="entry name" value="Met1_fungi"/>
</dbReference>
<dbReference type="GO" id="GO:0009086">
    <property type="term" value="P:methionine biosynthetic process"/>
    <property type="evidence" value="ECO:0007669"/>
    <property type="project" value="UniProtKB-KW"/>
</dbReference>
<dbReference type="PIRSF" id="PIRSF036555">
    <property type="entry name" value="SUMT_yeast"/>
    <property type="match status" value="1"/>
</dbReference>
<dbReference type="InterPro" id="IPR028162">
    <property type="entry name" value="Met8_C"/>
</dbReference>
<gene>
    <name evidence="15" type="ORF">VHEMI05491</name>
</gene>
<comment type="similarity">
    <text evidence="1">Belongs to the precorrin methyltransferase family.</text>
</comment>